<accession>A0A135L1J9</accession>
<evidence type="ECO:0000313" key="2">
    <source>
        <dbReference type="Proteomes" id="UP000070352"/>
    </source>
</evidence>
<dbReference type="EMBL" id="LSKU01000001">
    <property type="protein sequence ID" value="KXG42878.1"/>
    <property type="molecule type" value="Genomic_DNA"/>
</dbReference>
<sequence>MFSKNKPTKRIDLPEGNWVELQYLSKGQKDILTSELAGMFKKMNIQILDKDIKMNNDDINENIVNKVNEVEYKKLSFAIKAWSANDVEINEDSIKDLDEEVYEKILDEVNKMNNLTEDDVKNSLERLPN</sequence>
<protein>
    <recommendedName>
        <fullName evidence="3">Tail assembly chaperone</fullName>
    </recommendedName>
</protein>
<dbReference type="RefSeq" id="WP_068722744.1">
    <property type="nucleotide sequence ID" value="NZ_LSKU01000001.1"/>
</dbReference>
<dbReference type="Proteomes" id="UP000070352">
    <property type="component" value="Unassembled WGS sequence"/>
</dbReference>
<reference evidence="1 2" key="1">
    <citation type="submission" date="2016-02" db="EMBL/GenBank/DDBJ databases">
        <title>Draft Genome for Tepidibacillus decaturensis nov. sp. Strain Z9, an Anaerobic, Moderately Thermophilic and Heterotrophic Bacterium from Deep Subsurface of the Illinois Basin, USA.</title>
        <authorList>
            <person name="Dong Y."/>
            <person name="Chang J.Y."/>
            <person name="Sanford R."/>
            <person name="Fouke B.W."/>
        </authorList>
    </citation>
    <scope>NUCLEOTIDE SEQUENCE [LARGE SCALE GENOMIC DNA]</scope>
    <source>
        <strain evidence="1 2">Z9</strain>
    </source>
</reference>
<dbReference type="STRING" id="1413211.U473_01660"/>
<keyword evidence="2" id="KW-1185">Reference proteome</keyword>
<dbReference type="AlphaFoldDB" id="A0A135L1J9"/>
<gene>
    <name evidence="1" type="ORF">U473_01660</name>
</gene>
<evidence type="ECO:0008006" key="3">
    <source>
        <dbReference type="Google" id="ProtNLM"/>
    </source>
</evidence>
<name>A0A135L1J9_9BACI</name>
<evidence type="ECO:0000313" key="1">
    <source>
        <dbReference type="EMBL" id="KXG42878.1"/>
    </source>
</evidence>
<comment type="caution">
    <text evidence="1">The sequence shown here is derived from an EMBL/GenBank/DDBJ whole genome shotgun (WGS) entry which is preliminary data.</text>
</comment>
<proteinExistence type="predicted"/>
<organism evidence="1 2">
    <name type="scientific">Tepidibacillus decaturensis</name>
    <dbReference type="NCBI Taxonomy" id="1413211"/>
    <lineage>
        <taxon>Bacteria</taxon>
        <taxon>Bacillati</taxon>
        <taxon>Bacillota</taxon>
        <taxon>Bacilli</taxon>
        <taxon>Bacillales</taxon>
        <taxon>Bacillaceae</taxon>
        <taxon>Tepidibacillus</taxon>
    </lineage>
</organism>
<dbReference type="OrthoDB" id="9886884at2"/>